<dbReference type="PANTHER" id="PTHR28572">
    <property type="entry name" value="COILED-COIL DOMAIN-CONTAINING PROTEIN 103"/>
    <property type="match status" value="1"/>
</dbReference>
<comment type="function">
    <text evidence="1">Dynein-attachment factor required for cilia motility.</text>
</comment>
<comment type="subunit">
    <text evidence="4">Homodimer.</text>
</comment>
<dbReference type="STRING" id="307972.A0A2G8KZ77"/>
<dbReference type="InterPro" id="IPR031733">
    <property type="entry name" value="Dynein_attach_N"/>
</dbReference>
<comment type="subcellular location">
    <subcellularLocation>
        <location evidence="2">Cell projection</location>
        <location evidence="2">Cilium</location>
        <location evidence="2">Flagellum</location>
    </subcellularLocation>
    <subcellularLocation>
        <location evidence="3">Cytoplasm</location>
    </subcellularLocation>
</comment>
<organism evidence="13 14">
    <name type="scientific">Stichopus japonicus</name>
    <name type="common">Sea cucumber</name>
    <dbReference type="NCBI Taxonomy" id="307972"/>
    <lineage>
        <taxon>Eukaryota</taxon>
        <taxon>Metazoa</taxon>
        <taxon>Echinodermata</taxon>
        <taxon>Eleutherozoa</taxon>
        <taxon>Echinozoa</taxon>
        <taxon>Holothuroidea</taxon>
        <taxon>Aspidochirotacea</taxon>
        <taxon>Aspidochirotida</taxon>
        <taxon>Stichopodidae</taxon>
        <taxon>Apostichopus</taxon>
    </lineage>
</organism>
<evidence type="ECO:0000256" key="8">
    <source>
        <dbReference type="ARBA" id="ARBA00023069"/>
    </source>
</evidence>
<reference evidence="13 14" key="1">
    <citation type="journal article" date="2017" name="PLoS Biol.">
        <title>The sea cucumber genome provides insights into morphological evolution and visceral regeneration.</title>
        <authorList>
            <person name="Zhang X."/>
            <person name="Sun L."/>
            <person name="Yuan J."/>
            <person name="Sun Y."/>
            <person name="Gao Y."/>
            <person name="Zhang L."/>
            <person name="Li S."/>
            <person name="Dai H."/>
            <person name="Hamel J.F."/>
            <person name="Liu C."/>
            <person name="Yu Y."/>
            <person name="Liu S."/>
            <person name="Lin W."/>
            <person name="Guo K."/>
            <person name="Jin S."/>
            <person name="Xu P."/>
            <person name="Storey K.B."/>
            <person name="Huan P."/>
            <person name="Zhang T."/>
            <person name="Zhou Y."/>
            <person name="Zhang J."/>
            <person name="Lin C."/>
            <person name="Li X."/>
            <person name="Xing L."/>
            <person name="Huo D."/>
            <person name="Sun M."/>
            <person name="Wang L."/>
            <person name="Mercier A."/>
            <person name="Li F."/>
            <person name="Yang H."/>
            <person name="Xiang J."/>
        </authorList>
    </citation>
    <scope>NUCLEOTIDE SEQUENCE [LARGE SCALE GENOMIC DNA]</scope>
    <source>
        <strain evidence="13">Shaxun</strain>
        <tissue evidence="13">Muscle</tissue>
    </source>
</reference>
<dbReference type="OrthoDB" id="447931at2759"/>
<evidence type="ECO:0000313" key="13">
    <source>
        <dbReference type="EMBL" id="PIK53298.1"/>
    </source>
</evidence>
<gene>
    <name evidence="13" type="ORF">BSL78_09826</name>
</gene>
<feature type="domain" description="RNA-polymerase II-associated protein 3-like C-terminal" evidence="11">
    <location>
        <begin position="105"/>
        <end position="190"/>
    </location>
</feature>
<dbReference type="InterPro" id="IPR025986">
    <property type="entry name" value="RPAP3-like_C"/>
</dbReference>
<dbReference type="PANTHER" id="PTHR28572:SF1">
    <property type="entry name" value="COILED-COIL DOMAIN-CONTAINING PROTEIN 103"/>
    <property type="match status" value="1"/>
</dbReference>
<dbReference type="GO" id="GO:0031514">
    <property type="term" value="C:motile cilium"/>
    <property type="evidence" value="ECO:0007669"/>
    <property type="project" value="UniProtKB-SubCell"/>
</dbReference>
<evidence type="ECO:0000259" key="12">
    <source>
        <dbReference type="Pfam" id="PF15867"/>
    </source>
</evidence>
<name>A0A2G8KZ77_STIJA</name>
<dbReference type="EMBL" id="MRZV01000293">
    <property type="protein sequence ID" value="PIK53298.1"/>
    <property type="molecule type" value="Genomic_DNA"/>
</dbReference>
<protein>
    <submittedName>
        <fullName evidence="13">Putative coiled-coil domain-containing protein</fullName>
    </submittedName>
</protein>
<dbReference type="Pfam" id="PF13877">
    <property type="entry name" value="RPAP3_C"/>
    <property type="match status" value="1"/>
</dbReference>
<keyword evidence="6" id="KW-0970">Cilium biogenesis/degradation</keyword>
<comment type="similarity">
    <text evidence="10">Belongs to the DNAAF19/PR46b family.</text>
</comment>
<keyword evidence="7" id="KW-0282">Flagellum</keyword>
<evidence type="ECO:0000313" key="14">
    <source>
        <dbReference type="Proteomes" id="UP000230750"/>
    </source>
</evidence>
<evidence type="ECO:0000256" key="1">
    <source>
        <dbReference type="ARBA" id="ARBA00004048"/>
    </source>
</evidence>
<keyword evidence="14" id="KW-1185">Reference proteome</keyword>
<dbReference type="GO" id="GO:0005576">
    <property type="term" value="C:extracellular region"/>
    <property type="evidence" value="ECO:0007669"/>
    <property type="project" value="GOC"/>
</dbReference>
<keyword evidence="5" id="KW-0963">Cytoplasm</keyword>
<sequence>MADLKEDKIDFRKLEKELENAMKADAKYWRENDAKMRAVEQRVESYEQFRDIVAASHLQPLEKKDKISESKLQQPWNTLATSDDKKQELRLTRDTEERLSAGNLPHNSLEFTRDWRRCQDRYKLLMTIGGTRLEKVMKSDIGMGILGEILVSLNASFVPEDATAVTDILECLPNCGRFSLALDFLSRQEKQSAKELVEKLEDSCESNEDEDVKSLREELQKLGAIYQLNSKDEC</sequence>
<comment type="caution">
    <text evidence="13">The sequence shown here is derived from an EMBL/GenBank/DDBJ whole genome shotgun (WGS) entry which is preliminary data.</text>
</comment>
<feature type="domain" description="Dynein attachment factor N-terminal" evidence="12">
    <location>
        <begin position="9"/>
        <end position="77"/>
    </location>
</feature>
<dbReference type="InterPro" id="IPR042422">
    <property type="entry name" value="CC103"/>
</dbReference>
<dbReference type="Pfam" id="PF15867">
    <property type="entry name" value="Dynein_attach_N"/>
    <property type="match status" value="1"/>
</dbReference>
<evidence type="ECO:0000256" key="10">
    <source>
        <dbReference type="ARBA" id="ARBA00049986"/>
    </source>
</evidence>
<evidence type="ECO:0000256" key="3">
    <source>
        <dbReference type="ARBA" id="ARBA00004496"/>
    </source>
</evidence>
<accession>A0A2G8KZ77</accession>
<keyword evidence="8" id="KW-0969">Cilium</keyword>
<evidence type="ECO:0000256" key="2">
    <source>
        <dbReference type="ARBA" id="ARBA00004230"/>
    </source>
</evidence>
<dbReference type="AlphaFoldDB" id="A0A2G8KZ77"/>
<evidence type="ECO:0000256" key="4">
    <source>
        <dbReference type="ARBA" id="ARBA00011738"/>
    </source>
</evidence>
<evidence type="ECO:0000256" key="5">
    <source>
        <dbReference type="ARBA" id="ARBA00022490"/>
    </source>
</evidence>
<proteinExistence type="inferred from homology"/>
<evidence type="ECO:0000259" key="11">
    <source>
        <dbReference type="Pfam" id="PF13877"/>
    </source>
</evidence>
<keyword evidence="9" id="KW-0966">Cell projection</keyword>
<dbReference type="Proteomes" id="UP000230750">
    <property type="component" value="Unassembled WGS sequence"/>
</dbReference>
<dbReference type="GO" id="GO:0036157">
    <property type="term" value="C:outer dynein arm"/>
    <property type="evidence" value="ECO:0007669"/>
    <property type="project" value="InterPro"/>
</dbReference>
<dbReference type="GO" id="GO:0036159">
    <property type="term" value="P:inner dynein arm assembly"/>
    <property type="evidence" value="ECO:0007669"/>
    <property type="project" value="TreeGrafter"/>
</dbReference>
<evidence type="ECO:0000256" key="9">
    <source>
        <dbReference type="ARBA" id="ARBA00023273"/>
    </source>
</evidence>
<dbReference type="GO" id="GO:0003351">
    <property type="term" value="P:epithelial cilium movement involved in extracellular fluid movement"/>
    <property type="evidence" value="ECO:0007669"/>
    <property type="project" value="TreeGrafter"/>
</dbReference>
<dbReference type="GO" id="GO:0007368">
    <property type="term" value="P:determination of left/right symmetry"/>
    <property type="evidence" value="ECO:0007669"/>
    <property type="project" value="TreeGrafter"/>
</dbReference>
<evidence type="ECO:0000256" key="7">
    <source>
        <dbReference type="ARBA" id="ARBA00022846"/>
    </source>
</evidence>
<evidence type="ECO:0000256" key="6">
    <source>
        <dbReference type="ARBA" id="ARBA00022794"/>
    </source>
</evidence>